<evidence type="ECO:0000256" key="1">
    <source>
        <dbReference type="ARBA" id="ARBA00004141"/>
    </source>
</evidence>
<feature type="region of interest" description="Disordered" evidence="6">
    <location>
        <begin position="299"/>
        <end position="363"/>
    </location>
</feature>
<evidence type="ECO:0000256" key="7">
    <source>
        <dbReference type="SAM" id="Phobius"/>
    </source>
</evidence>
<name>A0A022WFM3_TRIRU</name>
<reference evidence="9" key="1">
    <citation type="submission" date="2014-02" db="EMBL/GenBank/DDBJ databases">
        <title>The Genome Sequence of Trichophyton rubrum (morphotype fischeri) CBS 288.86.</title>
        <authorList>
            <consortium name="The Broad Institute Genomics Platform"/>
            <person name="Cuomo C.A."/>
            <person name="White T.C."/>
            <person name="Graser Y."/>
            <person name="Martinez-Rossi N."/>
            <person name="Heitman J."/>
            <person name="Young S.K."/>
            <person name="Zeng Q."/>
            <person name="Gargeya S."/>
            <person name="Abouelleil A."/>
            <person name="Alvarado L."/>
            <person name="Chapman S.B."/>
            <person name="Gainer-Dewar J."/>
            <person name="Goldberg J."/>
            <person name="Griggs A."/>
            <person name="Gujja S."/>
            <person name="Hansen M."/>
            <person name="Howarth C."/>
            <person name="Imamovic A."/>
            <person name="Larimer J."/>
            <person name="Martinez D."/>
            <person name="Murphy C."/>
            <person name="Pearson M.D."/>
            <person name="Persinoti G."/>
            <person name="Poon T."/>
            <person name="Priest M."/>
            <person name="Roberts A.D."/>
            <person name="Saif S."/>
            <person name="Shea T.D."/>
            <person name="Sykes S.N."/>
            <person name="Wortman J."/>
            <person name="Nusbaum C."/>
            <person name="Birren B."/>
        </authorList>
    </citation>
    <scope>NUCLEOTIDE SEQUENCE [LARGE SCALE GENOMIC DNA]</scope>
    <source>
        <strain evidence="9">CBS 288.86</strain>
    </source>
</reference>
<evidence type="ECO:0000259" key="8">
    <source>
        <dbReference type="Pfam" id="PF20684"/>
    </source>
</evidence>
<feature type="compositionally biased region" description="Low complexity" evidence="6">
    <location>
        <begin position="329"/>
        <end position="344"/>
    </location>
</feature>
<dbReference type="PANTHER" id="PTHR33048:SF149">
    <property type="entry name" value="UBID FAMILY DECARBOXYLASE"/>
    <property type="match status" value="1"/>
</dbReference>
<dbReference type="HOGENOM" id="CLU_019101_2_3_1"/>
<feature type="transmembrane region" description="Helical" evidence="7">
    <location>
        <begin position="225"/>
        <end position="253"/>
    </location>
</feature>
<keyword evidence="4 7" id="KW-0472">Membrane</keyword>
<evidence type="ECO:0000256" key="6">
    <source>
        <dbReference type="SAM" id="MobiDB-lite"/>
    </source>
</evidence>
<feature type="transmembrane region" description="Helical" evidence="7">
    <location>
        <begin position="265"/>
        <end position="285"/>
    </location>
</feature>
<feature type="domain" description="Rhodopsin" evidence="8">
    <location>
        <begin position="41"/>
        <end position="282"/>
    </location>
</feature>
<dbReference type="EMBL" id="KK207697">
    <property type="protein sequence ID" value="EZF57147.1"/>
    <property type="molecule type" value="Genomic_DNA"/>
</dbReference>
<dbReference type="Proteomes" id="UP000023758">
    <property type="component" value="Unassembled WGS sequence"/>
</dbReference>
<proteinExistence type="inferred from homology"/>
<dbReference type="OrthoDB" id="3903189at2759"/>
<gene>
    <name evidence="9" type="ORF">H103_00557</name>
</gene>
<protein>
    <recommendedName>
        <fullName evidence="8">Rhodopsin domain-containing protein</fullName>
    </recommendedName>
</protein>
<evidence type="ECO:0000256" key="2">
    <source>
        <dbReference type="ARBA" id="ARBA00022692"/>
    </source>
</evidence>
<feature type="transmembrane region" description="Helical" evidence="7">
    <location>
        <begin position="187"/>
        <end position="213"/>
    </location>
</feature>
<dbReference type="Pfam" id="PF20684">
    <property type="entry name" value="Fung_rhodopsin"/>
    <property type="match status" value="1"/>
</dbReference>
<feature type="transmembrane region" description="Helical" evidence="7">
    <location>
        <begin position="58"/>
        <end position="80"/>
    </location>
</feature>
<feature type="compositionally biased region" description="Polar residues" evidence="6">
    <location>
        <begin position="313"/>
        <end position="322"/>
    </location>
</feature>
<feature type="transmembrane region" description="Helical" evidence="7">
    <location>
        <begin position="108"/>
        <end position="131"/>
    </location>
</feature>
<dbReference type="AlphaFoldDB" id="A0A022WFM3"/>
<comment type="subcellular location">
    <subcellularLocation>
        <location evidence="1">Membrane</location>
        <topology evidence="1">Multi-pass membrane protein</topology>
    </subcellularLocation>
</comment>
<keyword evidence="3 7" id="KW-1133">Transmembrane helix</keyword>
<comment type="similarity">
    <text evidence="5">Belongs to the SAT4 family.</text>
</comment>
<dbReference type="InterPro" id="IPR052337">
    <property type="entry name" value="SAT4-like"/>
</dbReference>
<sequence>MTGQGFTPEAGLDTSSAYARDFQRESWTLYGVGIAVIFLRSLARIRRMGVRNLQLDDYLILCVVVFFTLLCVALNEIILAGGSNLVTAADIAHLTPESRKRRTRGAKWVFVAEHAMILTTWTLKACMIVLYRRIMEGLSQERLVLYLTVWLGLGFVGTELALFLTCRPLHLYWAIPPPVDQPQCSSYQVYGIVQGIFAISSDVLMLAIAIPLFMTLRLPRKQKMILLFVFGMGIFVVIAAVLTKVYCLVPWLISYVYMNWYLREATVGILVTCLPMTWSLLRDFFPMLARWMSSTVSSGSRGPSHSHPRGLPHSQTQLHAQTPSPSQPPSQSLSQSSSSSWWPPFCRHQDAREGDNSLGLDLERWQSGLPRLPTIDKP</sequence>
<accession>A0A022WFM3</accession>
<dbReference type="InterPro" id="IPR049326">
    <property type="entry name" value="Rhodopsin_dom_fungi"/>
</dbReference>
<feature type="transmembrane region" description="Helical" evidence="7">
    <location>
        <begin position="143"/>
        <end position="164"/>
    </location>
</feature>
<evidence type="ECO:0000256" key="3">
    <source>
        <dbReference type="ARBA" id="ARBA00022989"/>
    </source>
</evidence>
<organism evidence="9">
    <name type="scientific">Trichophyton rubrum CBS 288.86</name>
    <dbReference type="NCBI Taxonomy" id="1215330"/>
    <lineage>
        <taxon>Eukaryota</taxon>
        <taxon>Fungi</taxon>
        <taxon>Dikarya</taxon>
        <taxon>Ascomycota</taxon>
        <taxon>Pezizomycotina</taxon>
        <taxon>Eurotiomycetes</taxon>
        <taxon>Eurotiomycetidae</taxon>
        <taxon>Onygenales</taxon>
        <taxon>Arthrodermataceae</taxon>
        <taxon>Trichophyton</taxon>
    </lineage>
</organism>
<feature type="transmembrane region" description="Helical" evidence="7">
    <location>
        <begin position="27"/>
        <end position="46"/>
    </location>
</feature>
<keyword evidence="2 7" id="KW-0812">Transmembrane</keyword>
<evidence type="ECO:0000313" key="9">
    <source>
        <dbReference type="EMBL" id="EZF57147.1"/>
    </source>
</evidence>
<evidence type="ECO:0000256" key="5">
    <source>
        <dbReference type="ARBA" id="ARBA00038359"/>
    </source>
</evidence>
<dbReference type="PANTHER" id="PTHR33048">
    <property type="entry name" value="PTH11-LIKE INTEGRAL MEMBRANE PROTEIN (AFU_ORTHOLOGUE AFUA_5G11245)"/>
    <property type="match status" value="1"/>
</dbReference>
<dbReference type="GO" id="GO:0016020">
    <property type="term" value="C:membrane"/>
    <property type="evidence" value="ECO:0007669"/>
    <property type="project" value="UniProtKB-SubCell"/>
</dbReference>
<evidence type="ECO:0000256" key="4">
    <source>
        <dbReference type="ARBA" id="ARBA00023136"/>
    </source>
</evidence>